<dbReference type="AlphaFoldDB" id="A0AAV9ZE26"/>
<evidence type="ECO:0000313" key="2">
    <source>
        <dbReference type="EMBL" id="KAK6980595.1"/>
    </source>
</evidence>
<dbReference type="Proteomes" id="UP001362999">
    <property type="component" value="Unassembled WGS sequence"/>
</dbReference>
<accession>A0AAV9ZE26</accession>
<feature type="region of interest" description="Disordered" evidence="1">
    <location>
        <begin position="206"/>
        <end position="249"/>
    </location>
</feature>
<evidence type="ECO:0000256" key="1">
    <source>
        <dbReference type="SAM" id="MobiDB-lite"/>
    </source>
</evidence>
<dbReference type="EMBL" id="JAWWNJ010000158">
    <property type="protein sequence ID" value="KAK6980595.1"/>
    <property type="molecule type" value="Genomic_DNA"/>
</dbReference>
<name>A0AAV9ZE26_9AGAR</name>
<protein>
    <submittedName>
        <fullName evidence="2">Uncharacterized protein</fullName>
    </submittedName>
</protein>
<gene>
    <name evidence="2" type="ORF">R3P38DRAFT_2809081</name>
</gene>
<organism evidence="2 3">
    <name type="scientific">Favolaschia claudopus</name>
    <dbReference type="NCBI Taxonomy" id="2862362"/>
    <lineage>
        <taxon>Eukaryota</taxon>
        <taxon>Fungi</taxon>
        <taxon>Dikarya</taxon>
        <taxon>Basidiomycota</taxon>
        <taxon>Agaricomycotina</taxon>
        <taxon>Agaricomycetes</taxon>
        <taxon>Agaricomycetidae</taxon>
        <taxon>Agaricales</taxon>
        <taxon>Marasmiineae</taxon>
        <taxon>Mycenaceae</taxon>
        <taxon>Favolaschia</taxon>
    </lineage>
</organism>
<reference evidence="2 3" key="1">
    <citation type="journal article" date="2024" name="J Genomics">
        <title>Draft genome sequencing and assembly of Favolaschia claudopus CIRM-BRFM 2984 isolated from oak limbs.</title>
        <authorList>
            <person name="Navarro D."/>
            <person name="Drula E."/>
            <person name="Chaduli D."/>
            <person name="Cazenave R."/>
            <person name="Ahrendt S."/>
            <person name="Wang J."/>
            <person name="Lipzen A."/>
            <person name="Daum C."/>
            <person name="Barry K."/>
            <person name="Grigoriev I.V."/>
            <person name="Favel A."/>
            <person name="Rosso M.N."/>
            <person name="Martin F."/>
        </authorList>
    </citation>
    <scope>NUCLEOTIDE SEQUENCE [LARGE SCALE GENOMIC DNA]</scope>
    <source>
        <strain evidence="2 3">CIRM-BRFM 2984</strain>
    </source>
</reference>
<feature type="compositionally biased region" description="Basic and acidic residues" evidence="1">
    <location>
        <begin position="218"/>
        <end position="249"/>
    </location>
</feature>
<sequence>MAKQDEKYGPAMARNESLSIAESHFLEETSQKLRLDCFLVLTQQNRQNRVVPRAKAPLNGIRVKLWLEHTCAFDSRSKIAELGIIAKGIAVRMAAIGVGIAKESFAFVLWVDSQLWQLLRGQCGGRKVRIIPLSQNVTLSNAFDSLRHRESDDAAQAFMKQLASQEGYTTACQYLVLLRCCIIFTLGICARYKFRFLIDVTTNLRRHDSGKSSGLEWLKPRGFAEEPGDSEQHRACRREGESKRERAGS</sequence>
<keyword evidence="3" id="KW-1185">Reference proteome</keyword>
<comment type="caution">
    <text evidence="2">The sequence shown here is derived from an EMBL/GenBank/DDBJ whole genome shotgun (WGS) entry which is preliminary data.</text>
</comment>
<evidence type="ECO:0000313" key="3">
    <source>
        <dbReference type="Proteomes" id="UP001362999"/>
    </source>
</evidence>
<proteinExistence type="predicted"/>